<dbReference type="InterPro" id="IPR043128">
    <property type="entry name" value="Rev_trsase/Diguanyl_cyclase"/>
</dbReference>
<sequence>MGKSKIAAMCDWGILKSVKELRSYPRLANHNRQFVEGFLRRASSLTELLKEDIQWGGNFKCQAAYDSLKHYVLLPLADHLCVGNSLQVHKIAKEWRACLEKASRRMEKRMD</sequence>
<protein>
    <submittedName>
        <fullName evidence="1">Polyprotein</fullName>
    </submittedName>
</protein>
<reference evidence="1 2" key="1">
    <citation type="submission" date="2019-08" db="EMBL/GenBank/DDBJ databases">
        <title>Draft genome sequences of two oriental melons (Cucumis melo L. var makuwa).</title>
        <authorList>
            <person name="Kwon S.-Y."/>
        </authorList>
    </citation>
    <scope>NUCLEOTIDE SEQUENCE [LARGE SCALE GENOMIC DNA]</scope>
    <source>
        <strain evidence="2">cv. SW 3</strain>
        <tissue evidence="1">Leaf</tissue>
    </source>
</reference>
<dbReference type="InterPro" id="IPR043502">
    <property type="entry name" value="DNA/RNA_pol_sf"/>
</dbReference>
<gene>
    <name evidence="1" type="ORF">E6C27_scaffold1170G00270</name>
</gene>
<dbReference type="SUPFAM" id="SSF56672">
    <property type="entry name" value="DNA/RNA polymerases"/>
    <property type="match status" value="1"/>
</dbReference>
<comment type="caution">
    <text evidence="1">The sequence shown here is derived from an EMBL/GenBank/DDBJ whole genome shotgun (WGS) entry which is preliminary data.</text>
</comment>
<dbReference type="OrthoDB" id="1191267at2759"/>
<organism evidence="1 2">
    <name type="scientific">Cucumis melo var. makuwa</name>
    <name type="common">Oriental melon</name>
    <dbReference type="NCBI Taxonomy" id="1194695"/>
    <lineage>
        <taxon>Eukaryota</taxon>
        <taxon>Viridiplantae</taxon>
        <taxon>Streptophyta</taxon>
        <taxon>Embryophyta</taxon>
        <taxon>Tracheophyta</taxon>
        <taxon>Spermatophyta</taxon>
        <taxon>Magnoliopsida</taxon>
        <taxon>eudicotyledons</taxon>
        <taxon>Gunneridae</taxon>
        <taxon>Pentapetalae</taxon>
        <taxon>rosids</taxon>
        <taxon>fabids</taxon>
        <taxon>Cucurbitales</taxon>
        <taxon>Cucurbitaceae</taxon>
        <taxon>Benincaseae</taxon>
        <taxon>Cucumis</taxon>
    </lineage>
</organism>
<evidence type="ECO:0000313" key="2">
    <source>
        <dbReference type="Proteomes" id="UP000321393"/>
    </source>
</evidence>
<dbReference type="AlphaFoldDB" id="A0A5A7T6J6"/>
<dbReference type="EMBL" id="SSTE01018569">
    <property type="protein sequence ID" value="KAA0038870.1"/>
    <property type="molecule type" value="Genomic_DNA"/>
</dbReference>
<dbReference type="Gene3D" id="3.30.70.270">
    <property type="match status" value="1"/>
</dbReference>
<evidence type="ECO:0000313" key="1">
    <source>
        <dbReference type="EMBL" id="KAA0038870.1"/>
    </source>
</evidence>
<proteinExistence type="predicted"/>
<name>A0A5A7T6J6_CUCMM</name>
<dbReference type="Proteomes" id="UP000321393">
    <property type="component" value="Unassembled WGS sequence"/>
</dbReference>
<accession>A0A5A7T6J6</accession>